<evidence type="ECO:0000313" key="2">
    <source>
        <dbReference type="EMBL" id="KIK13400.1"/>
    </source>
</evidence>
<accession>A0A0C9XM12</accession>
<gene>
    <name evidence="2" type="ORF">PISMIDRAFT_118941</name>
</gene>
<evidence type="ECO:0008006" key="4">
    <source>
        <dbReference type="Google" id="ProtNLM"/>
    </source>
</evidence>
<reference evidence="3" key="2">
    <citation type="submission" date="2015-01" db="EMBL/GenBank/DDBJ databases">
        <title>Evolutionary Origins and Diversification of the Mycorrhizal Mutualists.</title>
        <authorList>
            <consortium name="DOE Joint Genome Institute"/>
            <consortium name="Mycorrhizal Genomics Consortium"/>
            <person name="Kohler A."/>
            <person name="Kuo A."/>
            <person name="Nagy L.G."/>
            <person name="Floudas D."/>
            <person name="Copeland A."/>
            <person name="Barry K.W."/>
            <person name="Cichocki N."/>
            <person name="Veneault-Fourrey C."/>
            <person name="LaButti K."/>
            <person name="Lindquist E.A."/>
            <person name="Lipzen A."/>
            <person name="Lundell T."/>
            <person name="Morin E."/>
            <person name="Murat C."/>
            <person name="Riley R."/>
            <person name="Ohm R."/>
            <person name="Sun H."/>
            <person name="Tunlid A."/>
            <person name="Henrissat B."/>
            <person name="Grigoriev I.V."/>
            <person name="Hibbett D.S."/>
            <person name="Martin F."/>
        </authorList>
    </citation>
    <scope>NUCLEOTIDE SEQUENCE [LARGE SCALE GENOMIC DNA]</scope>
    <source>
        <strain evidence="3">441</strain>
    </source>
</reference>
<dbReference type="EMBL" id="KN833998">
    <property type="protein sequence ID" value="KIK13400.1"/>
    <property type="molecule type" value="Genomic_DNA"/>
</dbReference>
<reference evidence="2 3" key="1">
    <citation type="submission" date="2014-04" db="EMBL/GenBank/DDBJ databases">
        <authorList>
            <consortium name="DOE Joint Genome Institute"/>
            <person name="Kuo A."/>
            <person name="Kohler A."/>
            <person name="Costa M.D."/>
            <person name="Nagy L.G."/>
            <person name="Floudas D."/>
            <person name="Copeland A."/>
            <person name="Barry K.W."/>
            <person name="Cichocki N."/>
            <person name="Veneault-Fourrey C."/>
            <person name="LaButti K."/>
            <person name="Lindquist E.A."/>
            <person name="Lipzen A."/>
            <person name="Lundell T."/>
            <person name="Morin E."/>
            <person name="Murat C."/>
            <person name="Sun H."/>
            <person name="Tunlid A."/>
            <person name="Henrissat B."/>
            <person name="Grigoriev I.V."/>
            <person name="Hibbett D.S."/>
            <person name="Martin F."/>
            <person name="Nordberg H.P."/>
            <person name="Cantor M.N."/>
            <person name="Hua S.X."/>
        </authorList>
    </citation>
    <scope>NUCLEOTIDE SEQUENCE [LARGE SCALE GENOMIC DNA]</scope>
    <source>
        <strain evidence="2 3">441</strain>
    </source>
</reference>
<sequence length="115" mass="13071">MTHLLVFITLRHSSTGISDTDQDGSDQEEAQFLLEVTQAQRHVCSIEQELTRAKLRENIVLGELYKFRAEEAECRLEMAEFELGCMHNSMRNGTTALNDGPSDHKCRHTLLSSTF</sequence>
<evidence type="ECO:0000313" key="3">
    <source>
        <dbReference type="Proteomes" id="UP000054018"/>
    </source>
</evidence>
<protein>
    <recommendedName>
        <fullName evidence="4">GTD-binding domain-containing protein</fullName>
    </recommendedName>
</protein>
<proteinExistence type="predicted"/>
<dbReference type="OrthoDB" id="2608786at2759"/>
<keyword evidence="3" id="KW-1185">Reference proteome</keyword>
<feature type="chain" id="PRO_5002216883" description="GTD-binding domain-containing protein" evidence="1">
    <location>
        <begin position="17"/>
        <end position="115"/>
    </location>
</feature>
<name>A0A0C9XM12_9AGAM</name>
<organism evidence="2 3">
    <name type="scientific">Pisolithus microcarpus 441</name>
    <dbReference type="NCBI Taxonomy" id="765257"/>
    <lineage>
        <taxon>Eukaryota</taxon>
        <taxon>Fungi</taxon>
        <taxon>Dikarya</taxon>
        <taxon>Basidiomycota</taxon>
        <taxon>Agaricomycotina</taxon>
        <taxon>Agaricomycetes</taxon>
        <taxon>Agaricomycetidae</taxon>
        <taxon>Boletales</taxon>
        <taxon>Sclerodermatineae</taxon>
        <taxon>Pisolithaceae</taxon>
        <taxon>Pisolithus</taxon>
    </lineage>
</organism>
<dbReference type="HOGENOM" id="CLU_2109960_0_0_1"/>
<evidence type="ECO:0000256" key="1">
    <source>
        <dbReference type="SAM" id="SignalP"/>
    </source>
</evidence>
<keyword evidence="1" id="KW-0732">Signal</keyword>
<feature type="signal peptide" evidence="1">
    <location>
        <begin position="1"/>
        <end position="16"/>
    </location>
</feature>
<dbReference type="Proteomes" id="UP000054018">
    <property type="component" value="Unassembled WGS sequence"/>
</dbReference>
<dbReference type="AlphaFoldDB" id="A0A0C9XM12"/>